<accession>X1MPU2</accession>
<feature type="non-terminal residue" evidence="1">
    <location>
        <position position="76"/>
    </location>
</feature>
<proteinExistence type="predicted"/>
<protein>
    <submittedName>
        <fullName evidence="1">Uncharacterized protein</fullName>
    </submittedName>
</protein>
<organism evidence="1">
    <name type="scientific">marine sediment metagenome</name>
    <dbReference type="NCBI Taxonomy" id="412755"/>
    <lineage>
        <taxon>unclassified sequences</taxon>
        <taxon>metagenomes</taxon>
        <taxon>ecological metagenomes</taxon>
    </lineage>
</organism>
<name>X1MPU2_9ZZZZ</name>
<dbReference type="EMBL" id="BARV01030995">
    <property type="protein sequence ID" value="GAI33348.1"/>
    <property type="molecule type" value="Genomic_DNA"/>
</dbReference>
<gene>
    <name evidence="1" type="ORF">S06H3_49115</name>
</gene>
<comment type="caution">
    <text evidence="1">The sequence shown here is derived from an EMBL/GenBank/DDBJ whole genome shotgun (WGS) entry which is preliminary data.</text>
</comment>
<evidence type="ECO:0000313" key="1">
    <source>
        <dbReference type="EMBL" id="GAI33348.1"/>
    </source>
</evidence>
<dbReference type="AlphaFoldDB" id="X1MPU2"/>
<reference evidence="1" key="1">
    <citation type="journal article" date="2014" name="Front. Microbiol.">
        <title>High frequency of phylogenetically diverse reductive dehalogenase-homologous genes in deep subseafloor sedimentary metagenomes.</title>
        <authorList>
            <person name="Kawai M."/>
            <person name="Futagami T."/>
            <person name="Toyoda A."/>
            <person name="Takaki Y."/>
            <person name="Nishi S."/>
            <person name="Hori S."/>
            <person name="Arai W."/>
            <person name="Tsubouchi T."/>
            <person name="Morono Y."/>
            <person name="Uchiyama I."/>
            <person name="Ito T."/>
            <person name="Fujiyama A."/>
            <person name="Inagaki F."/>
            <person name="Takami H."/>
        </authorList>
    </citation>
    <scope>NUCLEOTIDE SEQUENCE</scope>
    <source>
        <strain evidence="1">Expedition CK06-06</strain>
    </source>
</reference>
<sequence length="76" mass="9004">MKERKRGAVPCLDIFLSLVKIKIMRCILDTPLELNGDFEFSEIECETQELQEIYELIQNPTYPERQFFVQKTLTYG</sequence>